<dbReference type="RefSeq" id="WP_378256643.1">
    <property type="nucleotide sequence ID" value="NZ_JBHSIT010000005.1"/>
</dbReference>
<name>A0ABV9TYL0_9ACTN</name>
<proteinExistence type="predicted"/>
<dbReference type="EMBL" id="JBHSIT010000005">
    <property type="protein sequence ID" value="MFC4909267.1"/>
    <property type="molecule type" value="Genomic_DNA"/>
</dbReference>
<accession>A0ABV9TYL0</accession>
<evidence type="ECO:0000313" key="2">
    <source>
        <dbReference type="EMBL" id="MFC4909267.1"/>
    </source>
</evidence>
<evidence type="ECO:0000313" key="3">
    <source>
        <dbReference type="Proteomes" id="UP001595872"/>
    </source>
</evidence>
<feature type="transmembrane region" description="Helical" evidence="1">
    <location>
        <begin position="76"/>
        <end position="97"/>
    </location>
</feature>
<gene>
    <name evidence="2" type="ORF">ACFPCY_18235</name>
</gene>
<keyword evidence="1" id="KW-0812">Transmembrane</keyword>
<comment type="caution">
    <text evidence="2">The sequence shown here is derived from an EMBL/GenBank/DDBJ whole genome shotgun (WGS) entry which is preliminary data.</text>
</comment>
<keyword evidence="1" id="KW-0472">Membrane</keyword>
<feature type="transmembrane region" description="Helical" evidence="1">
    <location>
        <begin position="12"/>
        <end position="31"/>
    </location>
</feature>
<feature type="transmembrane region" description="Helical" evidence="1">
    <location>
        <begin position="109"/>
        <end position="128"/>
    </location>
</feature>
<evidence type="ECO:0000256" key="1">
    <source>
        <dbReference type="SAM" id="Phobius"/>
    </source>
</evidence>
<reference evidence="3" key="1">
    <citation type="journal article" date="2019" name="Int. J. Syst. Evol. Microbiol.">
        <title>The Global Catalogue of Microorganisms (GCM) 10K type strain sequencing project: providing services to taxonomists for standard genome sequencing and annotation.</title>
        <authorList>
            <consortium name="The Broad Institute Genomics Platform"/>
            <consortium name="The Broad Institute Genome Sequencing Center for Infectious Disease"/>
            <person name="Wu L."/>
            <person name="Ma J."/>
        </authorList>
    </citation>
    <scope>NUCLEOTIDE SEQUENCE [LARGE SCALE GENOMIC DNA]</scope>
    <source>
        <strain evidence="3">KLKA75</strain>
    </source>
</reference>
<keyword evidence="1" id="KW-1133">Transmembrane helix</keyword>
<feature type="transmembrane region" description="Helical" evidence="1">
    <location>
        <begin position="37"/>
        <end position="55"/>
    </location>
</feature>
<dbReference type="Proteomes" id="UP001595872">
    <property type="component" value="Unassembled WGS sequence"/>
</dbReference>
<sequence length="131" mass="13491">MWLAPERRSARRWAVPVLVLAAGLVVGGVLLAHGRRAPALIALAVLAGYAAHLAYRRDEPGLAVSEAFGRGHRGRTHLRAAAMTGDALSAGIVAALVVQALRGADIAPYAWLALLAGVTYLVSALAGGRAP</sequence>
<keyword evidence="3" id="KW-1185">Reference proteome</keyword>
<protein>
    <submittedName>
        <fullName evidence="2">ABC transporter permease</fullName>
    </submittedName>
</protein>
<organism evidence="2 3">
    <name type="scientific">Actinomadura gamaensis</name>
    <dbReference type="NCBI Taxonomy" id="1763541"/>
    <lineage>
        <taxon>Bacteria</taxon>
        <taxon>Bacillati</taxon>
        <taxon>Actinomycetota</taxon>
        <taxon>Actinomycetes</taxon>
        <taxon>Streptosporangiales</taxon>
        <taxon>Thermomonosporaceae</taxon>
        <taxon>Actinomadura</taxon>
    </lineage>
</organism>